<keyword evidence="2" id="KW-1185">Reference proteome</keyword>
<dbReference type="RefSeq" id="WP_123235107.1">
    <property type="nucleotide sequence ID" value="NZ_RJSG01000003.1"/>
</dbReference>
<evidence type="ECO:0000313" key="2">
    <source>
        <dbReference type="Proteomes" id="UP000277094"/>
    </source>
</evidence>
<proteinExistence type="predicted"/>
<evidence type="ECO:0000313" key="1">
    <source>
        <dbReference type="EMBL" id="RNL77518.1"/>
    </source>
</evidence>
<organism evidence="1 2">
    <name type="scientific">Nocardioides marmorisolisilvae</name>
    <dbReference type="NCBI Taxonomy" id="1542737"/>
    <lineage>
        <taxon>Bacteria</taxon>
        <taxon>Bacillati</taxon>
        <taxon>Actinomycetota</taxon>
        <taxon>Actinomycetes</taxon>
        <taxon>Propionibacteriales</taxon>
        <taxon>Nocardioidaceae</taxon>
        <taxon>Nocardioides</taxon>
    </lineage>
</organism>
<reference evidence="1 2" key="1">
    <citation type="submission" date="2018-11" db="EMBL/GenBank/DDBJ databases">
        <authorList>
            <person name="Li F."/>
        </authorList>
    </citation>
    <scope>NUCLEOTIDE SEQUENCE [LARGE SCALE GENOMIC DNA]</scope>
    <source>
        <strain evidence="1 2">KIS18-7</strain>
    </source>
</reference>
<name>A0A3N0DPE9_9ACTN</name>
<dbReference type="Proteomes" id="UP000277094">
    <property type="component" value="Unassembled WGS sequence"/>
</dbReference>
<accession>A0A3N0DPE9</accession>
<dbReference type="EMBL" id="RJSG01000003">
    <property type="protein sequence ID" value="RNL77518.1"/>
    <property type="molecule type" value="Genomic_DNA"/>
</dbReference>
<sequence>MAERRRNVTVAVIVLVVLGGLAVVGARIWSAHDRTDLRRALDVVPSSTLRLSFTDWAAVRTTLGSDPGEDPTTDDIQKLISKGYDTDFTAVSSIEDSAEALQEHFGFSPATIEWEAFAQGRSGATMVVRMPDGFDFDAVRRKLETAGFTKPKDDDGVWNGGVDLVASLDETISPELQYVAVLADQHLIVTSDTESYAKKAAQVAQGHGRSLGDNASVRDTIAPLDEPAAAMLWANDFACSDLAMSQAATDDQDTGNQLVNQAGGITPLSGLVMALGADRSLTVSELFESSRMAKDNLRPRAKLIVGPAAGRGGSFSDDLKLTKSHTDGSTVQLVLEPKTKTGFVLSALDSGPVLFATC</sequence>
<comment type="caution">
    <text evidence="1">The sequence shown here is derived from an EMBL/GenBank/DDBJ whole genome shotgun (WGS) entry which is preliminary data.</text>
</comment>
<dbReference type="OrthoDB" id="3772356at2"/>
<evidence type="ECO:0008006" key="3">
    <source>
        <dbReference type="Google" id="ProtNLM"/>
    </source>
</evidence>
<gene>
    <name evidence="1" type="ORF">EFL95_15950</name>
</gene>
<protein>
    <recommendedName>
        <fullName evidence="3">DUF3352 domain-containing protein</fullName>
    </recommendedName>
</protein>
<dbReference type="AlphaFoldDB" id="A0A3N0DPE9"/>